<reference evidence="3" key="1">
    <citation type="journal article" date="2020" name="mSystems">
        <title>Genome- and Community-Level Interaction Insights into Carbon Utilization and Element Cycling Functions of Hydrothermarchaeota in Hydrothermal Sediment.</title>
        <authorList>
            <person name="Zhou Z."/>
            <person name="Liu Y."/>
            <person name="Xu W."/>
            <person name="Pan J."/>
            <person name="Luo Z.H."/>
            <person name="Li M."/>
        </authorList>
    </citation>
    <scope>NUCLEOTIDE SEQUENCE [LARGE SCALE GENOMIC DNA]</scope>
    <source>
        <strain evidence="3">SpSt-642</strain>
    </source>
</reference>
<dbReference type="PANTHER" id="PTHR43513:SF3">
    <property type="entry name" value="DIHYDROOROTATE DEHYDROGENASE B (NAD(+)), ELECTRON TRANSFER SUBUNIT-RELATED"/>
    <property type="match status" value="1"/>
</dbReference>
<dbReference type="GO" id="GO:0046872">
    <property type="term" value="F:metal ion binding"/>
    <property type="evidence" value="ECO:0007669"/>
    <property type="project" value="UniProtKB-KW"/>
</dbReference>
<protein>
    <submittedName>
        <fullName evidence="3">Dihydroorotate oxidase</fullName>
    </submittedName>
</protein>
<dbReference type="SUPFAM" id="SSF63380">
    <property type="entry name" value="Riboflavin synthase domain-like"/>
    <property type="match status" value="1"/>
</dbReference>
<dbReference type="PROSITE" id="PS51384">
    <property type="entry name" value="FAD_FR"/>
    <property type="match status" value="1"/>
</dbReference>
<dbReference type="AlphaFoldDB" id="A0A7C4H6V3"/>
<dbReference type="InterPro" id="IPR050353">
    <property type="entry name" value="PyrK_electron_transfer"/>
</dbReference>
<dbReference type="SUPFAM" id="SSF52343">
    <property type="entry name" value="Ferredoxin reductase-like, C-terminal NADP-linked domain"/>
    <property type="match status" value="1"/>
</dbReference>
<keyword evidence="1" id="KW-0411">Iron-sulfur</keyword>
<dbReference type="InterPro" id="IPR019480">
    <property type="entry name" value="Dihydroorotate_DH_Fe-S-bd"/>
</dbReference>
<feature type="binding site" evidence="1">
    <location>
        <position position="222"/>
    </location>
    <ligand>
        <name>[2Fe-2S] cluster</name>
        <dbReference type="ChEBI" id="CHEBI:190135"/>
    </ligand>
</feature>
<dbReference type="InterPro" id="IPR001433">
    <property type="entry name" value="OxRdtase_FAD/NAD-bd"/>
</dbReference>
<dbReference type="GO" id="GO:0006221">
    <property type="term" value="P:pyrimidine nucleotide biosynthetic process"/>
    <property type="evidence" value="ECO:0007669"/>
    <property type="project" value="InterPro"/>
</dbReference>
<dbReference type="Pfam" id="PF00175">
    <property type="entry name" value="NAD_binding_1"/>
    <property type="match status" value="1"/>
</dbReference>
<dbReference type="Gene3D" id="3.40.50.80">
    <property type="entry name" value="Nucleotide-binding domain of ferredoxin-NADP reductase (FNR) module"/>
    <property type="match status" value="1"/>
</dbReference>
<gene>
    <name evidence="3" type="ORF">ENU14_07150</name>
</gene>
<keyword evidence="1" id="KW-0001">2Fe-2S</keyword>
<comment type="caution">
    <text evidence="3">The sequence shown here is derived from an EMBL/GenBank/DDBJ whole genome shotgun (WGS) entry which is preliminary data.</text>
</comment>
<comment type="cofactor">
    <cofactor evidence="1">
        <name>[2Fe-2S] cluster</name>
        <dbReference type="ChEBI" id="CHEBI:190135"/>
    </cofactor>
    <text evidence="1">Binds 1 [2Fe-2S] cluster per subunit.</text>
</comment>
<feature type="binding site" evidence="1">
    <location>
        <position position="227"/>
    </location>
    <ligand>
        <name>[2Fe-2S] cluster</name>
        <dbReference type="ChEBI" id="CHEBI:190135"/>
    </ligand>
</feature>
<organism evidence="3">
    <name type="scientific">Staphylothermus marinus</name>
    <dbReference type="NCBI Taxonomy" id="2280"/>
    <lineage>
        <taxon>Archaea</taxon>
        <taxon>Thermoproteota</taxon>
        <taxon>Thermoprotei</taxon>
        <taxon>Desulfurococcales</taxon>
        <taxon>Desulfurococcaceae</taxon>
        <taxon>Staphylothermus</taxon>
    </lineage>
</organism>
<feature type="binding site" evidence="1">
    <location>
        <position position="230"/>
    </location>
    <ligand>
        <name>[2Fe-2S] cluster</name>
        <dbReference type="ChEBI" id="CHEBI:190135"/>
    </ligand>
</feature>
<proteinExistence type="predicted"/>
<evidence type="ECO:0000313" key="3">
    <source>
        <dbReference type="EMBL" id="HGM59339.1"/>
    </source>
</evidence>
<dbReference type="PIRSF" id="PIRSF006816">
    <property type="entry name" value="Cyc3_hyd_g"/>
    <property type="match status" value="1"/>
</dbReference>
<dbReference type="GO" id="GO:0050660">
    <property type="term" value="F:flavin adenine dinucleotide binding"/>
    <property type="evidence" value="ECO:0007669"/>
    <property type="project" value="InterPro"/>
</dbReference>
<accession>A0A7C4H6V3</accession>
<dbReference type="InterPro" id="IPR012165">
    <property type="entry name" value="Cyt_c3_hydrogenase_gsu"/>
</dbReference>
<dbReference type="PANTHER" id="PTHR43513">
    <property type="entry name" value="DIHYDROOROTATE DEHYDROGENASE B (NAD(+)), ELECTRON TRANSFER SUBUNIT"/>
    <property type="match status" value="1"/>
</dbReference>
<evidence type="ECO:0000259" key="2">
    <source>
        <dbReference type="PROSITE" id="PS51384"/>
    </source>
</evidence>
<dbReference type="CDD" id="cd06192">
    <property type="entry name" value="DHOD_e_trans_like"/>
    <property type="match status" value="1"/>
</dbReference>
<evidence type="ECO:0000256" key="1">
    <source>
        <dbReference type="PIRSR" id="PIRSR006816-2"/>
    </source>
</evidence>
<dbReference type="PRINTS" id="PR00410">
    <property type="entry name" value="PHEHYDRXLASE"/>
</dbReference>
<dbReference type="Gene3D" id="2.40.30.10">
    <property type="entry name" value="Translation factors"/>
    <property type="match status" value="1"/>
</dbReference>
<name>A0A7C4H6V3_STAMA</name>
<dbReference type="Pfam" id="PF10418">
    <property type="entry name" value="DHODB_Fe-S_bind"/>
    <property type="match status" value="1"/>
</dbReference>
<dbReference type="EMBL" id="DTBJ01000060">
    <property type="protein sequence ID" value="HGM59339.1"/>
    <property type="molecule type" value="Genomic_DNA"/>
</dbReference>
<dbReference type="InterPro" id="IPR017938">
    <property type="entry name" value="Riboflavin_synthase-like_b-brl"/>
</dbReference>
<dbReference type="GO" id="GO:0016491">
    <property type="term" value="F:oxidoreductase activity"/>
    <property type="evidence" value="ECO:0007669"/>
    <property type="project" value="InterPro"/>
</dbReference>
<dbReference type="GO" id="GO:0051537">
    <property type="term" value="F:2 iron, 2 sulfur cluster binding"/>
    <property type="evidence" value="ECO:0007669"/>
    <property type="project" value="UniProtKB-KW"/>
</dbReference>
<feature type="binding site" evidence="1">
    <location>
        <position position="241"/>
    </location>
    <ligand>
        <name>[2Fe-2S] cluster</name>
        <dbReference type="ChEBI" id="CHEBI:190135"/>
    </ligand>
</feature>
<keyword evidence="1" id="KW-0408">Iron</keyword>
<keyword evidence="1" id="KW-0479">Metal-binding</keyword>
<dbReference type="InterPro" id="IPR039261">
    <property type="entry name" value="FNR_nucleotide-bd"/>
</dbReference>
<dbReference type="InterPro" id="IPR017927">
    <property type="entry name" value="FAD-bd_FR_type"/>
</dbReference>
<sequence>MIKMNNIAKYTTLKILENKKLSKTIYLIKTKTIEKISESNPPQFVMLWIPGYEAIPMSIAYSEEDEIWFIVKPIGLTTTILSRKKPGEYLGLIGPLGKPLLPLNGEKYLFIAGGSGLAPIVHYLQKLQGRECSLIYGAWSFDEIENIVDFVKEMKCSITTTCFDRQCDYNGLITDYVEKISLEKYDYIIACGPIDMLKKLAEIINRKYWFKTIFILESMIKCGLGLCGTCKVFNNREYYLCIDGPGFYLEEIGEYLW</sequence>
<feature type="domain" description="FAD-binding FR-type" evidence="2">
    <location>
        <begin position="8"/>
        <end position="102"/>
    </location>
</feature>